<dbReference type="FunFam" id="1.10.150.310:FF:000001">
    <property type="entry name" value="RNA-binding transcriptional accessory protein"/>
    <property type="match status" value="1"/>
</dbReference>
<dbReference type="SMART" id="SM00316">
    <property type="entry name" value="S1"/>
    <property type="match status" value="1"/>
</dbReference>
<feature type="region of interest" description="Disordered" evidence="2">
    <location>
        <begin position="726"/>
        <end position="800"/>
    </location>
</feature>
<feature type="compositionally biased region" description="Gly residues" evidence="2">
    <location>
        <begin position="761"/>
        <end position="789"/>
    </location>
</feature>
<dbReference type="InterPro" id="IPR012337">
    <property type="entry name" value="RNaseH-like_sf"/>
</dbReference>
<dbReference type="Gene3D" id="2.40.50.140">
    <property type="entry name" value="Nucleic acid-binding proteins"/>
    <property type="match status" value="1"/>
</dbReference>
<dbReference type="InterPro" id="IPR055179">
    <property type="entry name" value="Tex-like_central_region"/>
</dbReference>
<dbReference type="SUPFAM" id="SSF50249">
    <property type="entry name" value="Nucleic acid-binding proteins"/>
    <property type="match status" value="1"/>
</dbReference>
<dbReference type="GO" id="GO:0003729">
    <property type="term" value="F:mRNA binding"/>
    <property type="evidence" value="ECO:0007669"/>
    <property type="project" value="UniProtKB-ARBA"/>
</dbReference>
<dbReference type="GO" id="GO:0005737">
    <property type="term" value="C:cytoplasm"/>
    <property type="evidence" value="ECO:0007669"/>
    <property type="project" value="UniProtKB-ARBA"/>
</dbReference>
<proteinExistence type="predicted"/>
<dbReference type="PROSITE" id="PS50889">
    <property type="entry name" value="S4"/>
    <property type="match status" value="1"/>
</dbReference>
<dbReference type="PANTHER" id="PTHR10724:SF10">
    <property type="entry name" value="S1 RNA-BINDING DOMAIN-CONTAINING PROTEIN 1"/>
    <property type="match status" value="1"/>
</dbReference>
<evidence type="ECO:0000313" key="4">
    <source>
        <dbReference type="EMBL" id="SDY37513.1"/>
    </source>
</evidence>
<dbReference type="PANTHER" id="PTHR10724">
    <property type="entry name" value="30S RIBOSOMAL PROTEIN S1"/>
    <property type="match status" value="1"/>
</dbReference>
<dbReference type="CDD" id="cd05685">
    <property type="entry name" value="S1_Tex"/>
    <property type="match status" value="1"/>
</dbReference>
<dbReference type="GO" id="GO:0006412">
    <property type="term" value="P:translation"/>
    <property type="evidence" value="ECO:0007669"/>
    <property type="project" value="TreeGrafter"/>
</dbReference>
<reference evidence="5" key="1">
    <citation type="submission" date="2016-10" db="EMBL/GenBank/DDBJ databases">
        <authorList>
            <person name="Varghese N."/>
            <person name="Submissions S."/>
        </authorList>
    </citation>
    <scope>NUCLEOTIDE SEQUENCE [LARGE SCALE GENOMIC DNA]</scope>
    <source>
        <strain evidence="5">DSM 45245</strain>
    </source>
</reference>
<accession>A0A1H3JC11</accession>
<dbReference type="InterPro" id="IPR010994">
    <property type="entry name" value="RuvA_2-like"/>
</dbReference>
<protein>
    <recommendedName>
        <fullName evidence="3">S1 motif domain-containing protein</fullName>
    </recommendedName>
</protein>
<dbReference type="InterPro" id="IPR032639">
    <property type="entry name" value="Tex_YqgF"/>
</dbReference>
<dbReference type="RefSeq" id="WP_091552793.1">
    <property type="nucleotide sequence ID" value="NZ_FNPH01000002.1"/>
</dbReference>
<dbReference type="InterPro" id="IPR050437">
    <property type="entry name" value="Ribos_protein_bS1-like"/>
</dbReference>
<dbReference type="InterPro" id="IPR023323">
    <property type="entry name" value="Tex-like_dom_sf"/>
</dbReference>
<dbReference type="FunFam" id="2.40.50.140:FF:000051">
    <property type="entry name" value="RNA-binding transcriptional accessory protein"/>
    <property type="match status" value="1"/>
</dbReference>
<dbReference type="PROSITE" id="PS50126">
    <property type="entry name" value="S1"/>
    <property type="match status" value="1"/>
</dbReference>
<dbReference type="InterPro" id="IPR044146">
    <property type="entry name" value="S1_Tex"/>
</dbReference>
<dbReference type="InterPro" id="IPR003029">
    <property type="entry name" value="S1_domain"/>
</dbReference>
<gene>
    <name evidence="4" type="ORF">SAMN05444365_10249</name>
</gene>
<dbReference type="Gene3D" id="1.10.10.650">
    <property type="entry name" value="RuvA domain 2-like"/>
    <property type="match status" value="1"/>
</dbReference>
<dbReference type="GO" id="GO:0006139">
    <property type="term" value="P:nucleobase-containing compound metabolic process"/>
    <property type="evidence" value="ECO:0007669"/>
    <property type="project" value="InterPro"/>
</dbReference>
<evidence type="ECO:0000259" key="3">
    <source>
        <dbReference type="PROSITE" id="PS50126"/>
    </source>
</evidence>
<dbReference type="FunFam" id="1.10.10.650:FF:000001">
    <property type="entry name" value="S1 RNA-binding domain 1"/>
    <property type="match status" value="1"/>
</dbReference>
<dbReference type="Gene3D" id="3.30.420.140">
    <property type="entry name" value="YqgF/RNase H-like domain"/>
    <property type="match status" value="1"/>
</dbReference>
<dbReference type="FunFam" id="3.30.420.140:FF:000001">
    <property type="entry name" value="RNA-binding transcriptional accessory protein"/>
    <property type="match status" value="1"/>
</dbReference>
<dbReference type="EMBL" id="FNPH01000002">
    <property type="protein sequence ID" value="SDY37513.1"/>
    <property type="molecule type" value="Genomic_DNA"/>
</dbReference>
<dbReference type="Pfam" id="PF00575">
    <property type="entry name" value="S1"/>
    <property type="match status" value="1"/>
</dbReference>
<dbReference type="InterPro" id="IPR018974">
    <property type="entry name" value="Tex-like_N"/>
</dbReference>
<evidence type="ECO:0000313" key="5">
    <source>
        <dbReference type="Proteomes" id="UP000242415"/>
    </source>
</evidence>
<dbReference type="InterPro" id="IPR041692">
    <property type="entry name" value="HHH_9"/>
</dbReference>
<dbReference type="SMART" id="SM00732">
    <property type="entry name" value="YqgFc"/>
    <property type="match status" value="1"/>
</dbReference>
<dbReference type="GO" id="GO:0003735">
    <property type="term" value="F:structural constituent of ribosome"/>
    <property type="evidence" value="ECO:0007669"/>
    <property type="project" value="TreeGrafter"/>
</dbReference>
<dbReference type="Proteomes" id="UP000242415">
    <property type="component" value="Unassembled WGS sequence"/>
</dbReference>
<keyword evidence="1" id="KW-0694">RNA-binding</keyword>
<dbReference type="Pfam" id="PF09371">
    <property type="entry name" value="Tex_N"/>
    <property type="match status" value="1"/>
</dbReference>
<sequence length="800" mass="86175">MTTAIHQRIAEEIGVREEQVRAAVELLDGGATVPFIARYRKEVTGTLDDAQLRTLEERLRYLRELEERRAAILESIRSQGKLDDALTEQILAADSKARLEDIYLPYKPKRRTKAQIAREAGLEPLADQLLADPTLDPRATAAGFVDEAKGVTDAAAALDGARAILVERFAEDADLIGELREQMWSRGRLSAKVRDGQQEAGAKFADYFDFAEPFTKLPSHRILAMFRGEKEQVLDLTMEPDEPQAEPAVGPSAYETRIAQRFGVADRGRPGDRWLADTVRWAWRTRILIHLGADLRMRLWQAAEDEAVRVFAANLRDLLLAAPAGTRPTMGLDPGLRTGVKVAVVDATGKVVATETIYPHEPRRQWDSSIDVLARLAAAHGVELIAIGNGTASRETDKLAGDLIKRHPELNLTKIVVSEAGASVYSASAYASQELPGLDVSLRGAVSIARRLQDPLAELVKIDPRSIGVGQYQHDLAEAKLSRSLDAVVEDCVNAVGVDVNTASAPLLTRVSGIAAGLAENIVLHRDANGPFRSRSALKEVPRLGPKAFEQCAGFLRIPGGDDPLDSSSVHPEAYPVVRRILAHTGTDLRTLIGNTAALRTLKPQQFVDDTFGLPTVTDIFKELEKPGRDPRPAFKTATFADGVEKISDLVPGMLLEGVVTNVAAFGAFVDVGVHQDGLVHVSAMSRTFVKDPRDVVKPGDIVRVKVLDVDVPRKRISLTLRLEDEVEAGGQQGPAGGARPDRGRDGGARPDRRDGQPRQGRGGPAQGRGGPGQGRGGPGQGGSGGGGAMADALRRAGLA</sequence>
<dbReference type="Gene3D" id="1.10.3500.10">
    <property type="entry name" value="Tex N-terminal region-like"/>
    <property type="match status" value="1"/>
</dbReference>
<dbReference type="InterPro" id="IPR037027">
    <property type="entry name" value="YqgF/RNaseH-like_dom_sf"/>
</dbReference>
<dbReference type="InterPro" id="IPR006641">
    <property type="entry name" value="YqgF/RNaseH-like_dom"/>
</dbReference>
<dbReference type="Pfam" id="PF12836">
    <property type="entry name" value="HHH_3"/>
    <property type="match status" value="1"/>
</dbReference>
<dbReference type="AlphaFoldDB" id="A0A1H3JC11"/>
<feature type="domain" description="S1 motif" evidence="3">
    <location>
        <begin position="653"/>
        <end position="722"/>
    </location>
</feature>
<dbReference type="STRING" id="405436.SAMN05444365_10249"/>
<organism evidence="4 5">
    <name type="scientific">Micromonospora pattaloongensis</name>
    <dbReference type="NCBI Taxonomy" id="405436"/>
    <lineage>
        <taxon>Bacteria</taxon>
        <taxon>Bacillati</taxon>
        <taxon>Actinomycetota</taxon>
        <taxon>Actinomycetes</taxon>
        <taxon>Micromonosporales</taxon>
        <taxon>Micromonosporaceae</taxon>
        <taxon>Micromonospora</taxon>
    </lineage>
</organism>
<name>A0A1H3JC11_9ACTN</name>
<dbReference type="InterPro" id="IPR023319">
    <property type="entry name" value="Tex-like_HTH_dom_sf"/>
</dbReference>
<dbReference type="InterPro" id="IPR012340">
    <property type="entry name" value="NA-bd_OB-fold"/>
</dbReference>
<evidence type="ECO:0000256" key="2">
    <source>
        <dbReference type="SAM" id="MobiDB-lite"/>
    </source>
</evidence>
<evidence type="ECO:0000256" key="1">
    <source>
        <dbReference type="PROSITE-ProRule" id="PRU00182"/>
    </source>
</evidence>
<feature type="compositionally biased region" description="Basic and acidic residues" evidence="2">
    <location>
        <begin position="740"/>
        <end position="757"/>
    </location>
</feature>
<dbReference type="OrthoDB" id="9804714at2"/>
<dbReference type="SUPFAM" id="SSF47781">
    <property type="entry name" value="RuvA domain 2-like"/>
    <property type="match status" value="2"/>
</dbReference>
<keyword evidence="5" id="KW-1185">Reference proteome</keyword>
<dbReference type="Pfam" id="PF17674">
    <property type="entry name" value="HHH_9"/>
    <property type="match status" value="1"/>
</dbReference>
<dbReference type="Pfam" id="PF16921">
    <property type="entry name" value="Tex_YqgF"/>
    <property type="match status" value="1"/>
</dbReference>
<dbReference type="Pfam" id="PF22706">
    <property type="entry name" value="Tex_central_region"/>
    <property type="match status" value="1"/>
</dbReference>
<dbReference type="SUPFAM" id="SSF53098">
    <property type="entry name" value="Ribonuclease H-like"/>
    <property type="match status" value="1"/>
</dbReference>
<dbReference type="SUPFAM" id="SSF158832">
    <property type="entry name" value="Tex N-terminal region-like"/>
    <property type="match status" value="1"/>
</dbReference>
<dbReference type="Gene3D" id="1.10.150.310">
    <property type="entry name" value="Tex RuvX-like domain-like"/>
    <property type="match status" value="1"/>
</dbReference>